<dbReference type="PANTHER" id="PTHR21497">
    <property type="entry name" value="UBIQUITIN LIGASE E3 ALPHA-RELATED"/>
    <property type="match status" value="1"/>
</dbReference>
<comment type="similarity">
    <text evidence="8 10">Belongs to the E3 ubiquitin-protein ligase UBR1-like family.</text>
</comment>
<evidence type="ECO:0000256" key="8">
    <source>
        <dbReference type="ARBA" id="ARBA00046341"/>
    </source>
</evidence>
<comment type="catalytic activity">
    <reaction evidence="1 10">
        <text>S-ubiquitinyl-[E2 ubiquitin-conjugating enzyme]-L-cysteine + [acceptor protein]-L-lysine = [E2 ubiquitin-conjugating enzyme]-L-cysteine + N(6)-ubiquitinyl-[acceptor protein]-L-lysine.</text>
        <dbReference type="EC" id="2.3.2.27"/>
    </reaction>
</comment>
<name>A0A1L0C2G2_9ASCO</name>
<dbReference type="Pfam" id="PF02207">
    <property type="entry name" value="zf-UBR"/>
    <property type="match status" value="1"/>
</dbReference>
<sequence>MDELKRYIVHLPQSLGFREERKVKVNLYKALYYAITGEGKYMDLLFSDVPEDELVALKDYSWPPKLNRTRPFYKYVTPSGYSHPEGLTCGRVLKENESVYRCSDCGYDDTCVICVHCFNREDHVGHNVSVYQSRGDSGGMCDCGDEAAFLQKLNCACQKTDEEIQELPEEFKLLMRETLTVVLNYILDVANFSINTLPLIHENINRRGNLRVTSQTISDYCSLPFEVYGADDVNSEEWYLVLWNDENHDYLEAETGIRAATGVPDDKAKEIASEINANGRAILKVAKKYTDLLKGQKLAEADGLVATIMSARDYMREVIVLNMFSWLIEVASFSGNAAFREASRALLAELFMEPGFEFSKVLPKSFFQAENLDVQREFFKNGLLMDGELVNLALTRLKPGITATSLMKKCSDIFRPALEQKVEYSRIQYLFAFEIRFVSAVRKKFTLLILPLFFTDPATKAQFCEQYIDIFPISITVLAVSDREDQLASITAVASQLFTCPRSNKWIVSSGKIGNMIGPLSALIETYASRVNSSGLPNLIDIVVDVRSKREKLSIQKTIDKAIECINHIMHKNDDSNILNEFLVHDNLMMLINLLKYFQGSLPIERKYGDHVERDMLEDFYTFLQRSLPVLSMVQSVSKVEVMNKTLAVKAVVSIVEFLSMRKLNSSAHGIAEFRVSKEPVSFVNPINSFLSYILQDCGVENVSDDLKALVHPFMFVSDFSLRSLVLAAQVKIGFWIRNGVTVSRQASYYSDTIAEVSFFRDFFLNQVACVIDDPRETLLNFLDRWELLQWYTGEIKEDKTIYEERFGFICEQFILFLYNTLTDRFYFDEFECEEARVHRVKKAISYALCGEPKSYTALKSTLGSMAATRNFDDILYECADYSPPTGLYDSGIYRLKPSLCESLDPMSFLVDSSNYLSISASLISSIAKSKNIREEEVVLKPEIYRSRSSFVNDNIGEFTRTKEFAKLVYKLLQVALNSLDELFLPHLLHLIHAVILDDEQVHGKGHLVDFFVSIPISDLLLSIAESSMSSEIVLKADFLLDEFVTRDDRIMESLVDCFGEDHVQLYKKRKVGIFESESEKRKRLAEERKAAVMRKFAKQREKFMKQNDLKEDKQEEEERKEEEISNTRKCVACGEEESLDRVFGLLLCHTESSIFWKVPESTQYRDLAFGNLDARAKPEDGKLYAPGYPYQMMSKDNGILLSAVVGSSCAHGMHYKCYVRARTQLQTFPCPLCHNLHDSFIPSMLVTNGTIPKKILDGEPEIAKYNRILASCGGEKMNEISRSIFSKEYFDDNSFKEDFVKLAINTERTTLTEKKFRDLSVLIADSIRANEMTTRLDGNKGLSNFMEEIPMSSKAMLRSMIQTRIFLHSASETMMGDLQSVISKMVNITWDQSFYVDGQFNEVVLLFFQTSESLRTCMRLGYAKLVAVAAYALCRNFGSMLNGPPINPRSMDSLDDTTIGAMVVFLSSFEPNDDEDSESNEYSNHFACNLYFAMERLLLPFLRQCVIFYDLLTCEVLGENEFKSVEGITNLKSRIESQSSKDSCDLLCDMLNLPTLADFLKGIVLDDPAFEFEARILDVHFNAKIPSRLENGILNLQYPGVVRLIDLPDDYNDCITDPQYKSASGVDSICLQCGTYLNTLSHVSHMQWCSFMPIYFSPSSNMLNVVILIPNNPFEVKIPAPYLTVHGEVKRDRLPGKATLNHFRYNYLSKLWISQGLFGFVTRTFFGLRGNAPMVPNMDDIGAELEFDEDSDDDFGFWE</sequence>
<dbReference type="Pfam" id="PF22960">
    <property type="entry name" value="WHD_UBR1"/>
    <property type="match status" value="1"/>
</dbReference>
<evidence type="ECO:0000256" key="1">
    <source>
        <dbReference type="ARBA" id="ARBA00000900"/>
    </source>
</evidence>
<feature type="coiled-coil region" evidence="11">
    <location>
        <begin position="1101"/>
        <end position="1131"/>
    </location>
</feature>
<feature type="domain" description="UBR-type" evidence="12">
    <location>
        <begin position="87"/>
        <end position="160"/>
    </location>
</feature>
<dbReference type="FunFam" id="2.10.110.30:FF:000002">
    <property type="entry name" value="Putative e3 ubiquitin-protein ligase ubr3"/>
    <property type="match status" value="1"/>
</dbReference>
<dbReference type="PANTHER" id="PTHR21497:SF26">
    <property type="entry name" value="E3 UBIQUITIN-PROTEIN LIGASE UBR1"/>
    <property type="match status" value="1"/>
</dbReference>
<reference evidence="13 14" key="1">
    <citation type="submission" date="2016-10" db="EMBL/GenBank/DDBJ databases">
        <authorList>
            <person name="de Groot N.N."/>
        </authorList>
    </citation>
    <scope>NUCLEOTIDE SEQUENCE [LARGE SCALE GENOMIC DNA]</scope>
    <source>
        <strain evidence="13 14">CBS 141442</strain>
    </source>
</reference>
<keyword evidence="6 10" id="KW-0833">Ubl conjugation pathway</keyword>
<evidence type="ECO:0000256" key="11">
    <source>
        <dbReference type="SAM" id="Coils"/>
    </source>
</evidence>
<dbReference type="GO" id="GO:0005737">
    <property type="term" value="C:cytoplasm"/>
    <property type="evidence" value="ECO:0007669"/>
    <property type="project" value="TreeGrafter"/>
</dbReference>
<accession>A0A1L0C2G2</accession>
<dbReference type="EMBL" id="LT635761">
    <property type="protein sequence ID" value="SGZ56962.1"/>
    <property type="molecule type" value="Genomic_DNA"/>
</dbReference>
<keyword evidence="11" id="KW-0175">Coiled coil</keyword>
<keyword evidence="5 10" id="KW-0863">Zinc-finger</keyword>
<dbReference type="GO" id="GO:0071596">
    <property type="term" value="P:ubiquitin-dependent protein catabolic process via the N-end rule pathway"/>
    <property type="evidence" value="ECO:0007669"/>
    <property type="project" value="UniProtKB-UniRule"/>
</dbReference>
<keyword evidence="7 10" id="KW-0862">Zinc</keyword>
<evidence type="ECO:0000259" key="12">
    <source>
        <dbReference type="PROSITE" id="PS51157"/>
    </source>
</evidence>
<dbReference type="OrthoDB" id="26387at2759"/>
<dbReference type="Pfam" id="PF18995">
    <property type="entry name" value="PRT6_C"/>
    <property type="match status" value="1"/>
</dbReference>
<dbReference type="SMART" id="SM00396">
    <property type="entry name" value="ZnF_UBR1"/>
    <property type="match status" value="1"/>
</dbReference>
<evidence type="ECO:0000256" key="4">
    <source>
        <dbReference type="ARBA" id="ARBA00022723"/>
    </source>
</evidence>
<dbReference type="Proteomes" id="UP000182334">
    <property type="component" value="Chromosome VI"/>
</dbReference>
<protein>
    <recommendedName>
        <fullName evidence="10">E3 ubiquitin-protein ligase</fullName>
        <ecNumber evidence="10">2.3.2.27</ecNumber>
    </recommendedName>
</protein>
<evidence type="ECO:0000256" key="5">
    <source>
        <dbReference type="ARBA" id="ARBA00022771"/>
    </source>
</evidence>
<evidence type="ECO:0000256" key="10">
    <source>
        <dbReference type="RuleBase" id="RU366018"/>
    </source>
</evidence>
<dbReference type="Gene3D" id="2.10.110.30">
    <property type="match status" value="1"/>
</dbReference>
<evidence type="ECO:0000313" key="14">
    <source>
        <dbReference type="Proteomes" id="UP000182334"/>
    </source>
</evidence>
<organism evidence="13 14">
    <name type="scientific">Sungouiella intermedia</name>
    <dbReference type="NCBI Taxonomy" id="45354"/>
    <lineage>
        <taxon>Eukaryota</taxon>
        <taxon>Fungi</taxon>
        <taxon>Dikarya</taxon>
        <taxon>Ascomycota</taxon>
        <taxon>Saccharomycotina</taxon>
        <taxon>Pichiomycetes</taxon>
        <taxon>Metschnikowiaceae</taxon>
        <taxon>Sungouiella</taxon>
    </lineage>
</organism>
<dbReference type="InterPro" id="IPR003126">
    <property type="entry name" value="Znf_UBR"/>
</dbReference>
<dbReference type="GO" id="GO:0000151">
    <property type="term" value="C:ubiquitin ligase complex"/>
    <property type="evidence" value="ECO:0007669"/>
    <property type="project" value="TreeGrafter"/>
</dbReference>
<dbReference type="InterPro" id="IPR055194">
    <property type="entry name" value="UBR1-like_WH"/>
</dbReference>
<comment type="function">
    <text evidence="10">Ubiquitin ligase protein which is a component of the N-end rule pathway. Recognizes and binds to proteins bearing specific N-terminal residues that are destabilizing according to the N-end rule, leading to their ubiquitination and subsequent degradation.</text>
</comment>
<dbReference type="UniPathway" id="UPA00143"/>
<keyword evidence="4 10" id="KW-0479">Metal-binding</keyword>
<dbReference type="InterPro" id="IPR044046">
    <property type="entry name" value="E3_ligase_UBR-like_C"/>
</dbReference>
<keyword evidence="3 10" id="KW-0808">Transferase</keyword>
<dbReference type="GO" id="GO:0061630">
    <property type="term" value="F:ubiquitin protein ligase activity"/>
    <property type="evidence" value="ECO:0007669"/>
    <property type="project" value="UniProtKB-UniRule"/>
</dbReference>
<proteinExistence type="inferred from homology"/>
<evidence type="ECO:0000313" key="13">
    <source>
        <dbReference type="EMBL" id="SGZ56962.1"/>
    </source>
</evidence>
<evidence type="ECO:0000256" key="7">
    <source>
        <dbReference type="ARBA" id="ARBA00022833"/>
    </source>
</evidence>
<keyword evidence="14" id="KW-1185">Reference proteome</keyword>
<gene>
    <name evidence="13" type="ORF">SAMEA4029010_CIC11G00000000154</name>
</gene>
<dbReference type="GO" id="GO:0008270">
    <property type="term" value="F:zinc ion binding"/>
    <property type="evidence" value="ECO:0007669"/>
    <property type="project" value="UniProtKB-UniRule"/>
</dbReference>
<evidence type="ECO:0000256" key="3">
    <source>
        <dbReference type="ARBA" id="ARBA00022679"/>
    </source>
</evidence>
<dbReference type="GO" id="GO:0016567">
    <property type="term" value="P:protein ubiquitination"/>
    <property type="evidence" value="ECO:0007669"/>
    <property type="project" value="UniProtKB-UniRule"/>
</dbReference>
<dbReference type="STRING" id="45354.A0A1L0C2G2"/>
<comment type="pathway">
    <text evidence="2 10">Protein modification; protein ubiquitination.</text>
</comment>
<feature type="zinc finger region" description="UBR-type" evidence="9">
    <location>
        <begin position="87"/>
        <end position="160"/>
    </location>
</feature>
<dbReference type="PROSITE" id="PS51157">
    <property type="entry name" value="ZF_UBR"/>
    <property type="match status" value="1"/>
</dbReference>
<dbReference type="CDD" id="cd19673">
    <property type="entry name" value="UBR-box_UBR3"/>
    <property type="match status" value="1"/>
</dbReference>
<evidence type="ECO:0000256" key="9">
    <source>
        <dbReference type="PROSITE-ProRule" id="PRU00508"/>
    </source>
</evidence>
<evidence type="ECO:0000256" key="2">
    <source>
        <dbReference type="ARBA" id="ARBA00004906"/>
    </source>
</evidence>
<dbReference type="EC" id="2.3.2.27" evidence="10"/>
<dbReference type="InterPro" id="IPR039164">
    <property type="entry name" value="UBR1-like"/>
</dbReference>
<evidence type="ECO:0000256" key="6">
    <source>
        <dbReference type="ARBA" id="ARBA00022786"/>
    </source>
</evidence>